<feature type="compositionally biased region" description="Basic and acidic residues" evidence="1">
    <location>
        <begin position="99"/>
        <end position="108"/>
    </location>
</feature>
<sequence length="117" mass="11742">METVLFGVIPVLVFIALAARSALRGRIGANRIGSGDPGVAELEAVDLGEGDPGEGDPGVGTAGTHDIGVYRPGGPAPGIGGSGTTDSRMNASESNGRGDYADRMRAPDPIDPTRGGR</sequence>
<name>A0A516X5T2_9ACTN</name>
<evidence type="ECO:0000313" key="2">
    <source>
        <dbReference type="EMBL" id="QDQ98448.1"/>
    </source>
</evidence>
<keyword evidence="3" id="KW-1185">Reference proteome</keyword>
<reference evidence="2 3" key="2">
    <citation type="submission" date="2019-07" db="EMBL/GenBank/DDBJ databases">
        <authorList>
            <person name="Huang Y."/>
        </authorList>
    </citation>
    <scope>NUCLEOTIDE SEQUENCE [LARGE SCALE GENOMIC DNA]</scope>
    <source>
        <strain evidence="2 3">HY188</strain>
    </source>
</reference>
<accession>A0A516X5T2</accession>
<feature type="compositionally biased region" description="Polar residues" evidence="1">
    <location>
        <begin position="84"/>
        <end position="95"/>
    </location>
</feature>
<dbReference type="EMBL" id="CP041765">
    <property type="protein sequence ID" value="QDQ98448.1"/>
    <property type="molecule type" value="Genomic_DNA"/>
</dbReference>
<evidence type="ECO:0000256" key="1">
    <source>
        <dbReference type="SAM" id="MobiDB-lite"/>
    </source>
</evidence>
<proteinExistence type="predicted"/>
<dbReference type="Proteomes" id="UP000317344">
    <property type="component" value="Chromosome"/>
</dbReference>
<evidence type="ECO:0000313" key="3">
    <source>
        <dbReference type="Proteomes" id="UP000317344"/>
    </source>
</evidence>
<gene>
    <name evidence="2" type="ORF">FO059_15385</name>
</gene>
<protein>
    <submittedName>
        <fullName evidence="2">Uncharacterized protein</fullName>
    </submittedName>
</protein>
<reference evidence="2 3" key="1">
    <citation type="submission" date="2019-07" db="EMBL/GenBank/DDBJ databases">
        <title>Tomitella cavernea sp. nov., an actinomycete isolated from soil.</title>
        <authorList>
            <person name="Cheng J."/>
        </authorList>
    </citation>
    <scope>NUCLEOTIDE SEQUENCE [LARGE SCALE GENOMIC DNA]</scope>
    <source>
        <strain evidence="2 3">HY188</strain>
    </source>
</reference>
<dbReference type="KEGG" id="toy:FO059_15385"/>
<dbReference type="RefSeq" id="WP_143909853.1">
    <property type="nucleotide sequence ID" value="NZ_CP041765.1"/>
</dbReference>
<dbReference type="AlphaFoldDB" id="A0A516X5T2"/>
<organism evidence="2 3">
    <name type="scientific">Tomitella fengzijianii</name>
    <dbReference type="NCBI Taxonomy" id="2597660"/>
    <lineage>
        <taxon>Bacteria</taxon>
        <taxon>Bacillati</taxon>
        <taxon>Actinomycetota</taxon>
        <taxon>Actinomycetes</taxon>
        <taxon>Mycobacteriales</taxon>
        <taxon>Tomitella</taxon>
    </lineage>
</organism>
<feature type="region of interest" description="Disordered" evidence="1">
    <location>
        <begin position="45"/>
        <end position="117"/>
    </location>
</feature>
<feature type="compositionally biased region" description="Acidic residues" evidence="1">
    <location>
        <begin position="45"/>
        <end position="54"/>
    </location>
</feature>